<keyword evidence="7 10" id="KW-0564">Palmitate</keyword>
<evidence type="ECO:0000256" key="5">
    <source>
        <dbReference type="ARBA" id="ARBA00022729"/>
    </source>
</evidence>
<feature type="compositionally biased region" description="Low complexity" evidence="11">
    <location>
        <begin position="479"/>
        <end position="499"/>
    </location>
</feature>
<comment type="similarity">
    <text evidence="2 10">Belongs to the outer membrane factor (OMF) (TC 1.B.17) family.</text>
</comment>
<dbReference type="EMBL" id="JADIKD010000012">
    <property type="protein sequence ID" value="MFK2919322.1"/>
    <property type="molecule type" value="Genomic_DNA"/>
</dbReference>
<evidence type="ECO:0000256" key="10">
    <source>
        <dbReference type="RuleBase" id="RU362097"/>
    </source>
</evidence>
<evidence type="ECO:0000313" key="13">
    <source>
        <dbReference type="Proteomes" id="UP001620408"/>
    </source>
</evidence>
<dbReference type="Proteomes" id="UP001620408">
    <property type="component" value="Unassembled WGS sequence"/>
</dbReference>
<organism evidence="12 13">
    <name type="scientific">Dyella koreensis</name>
    <dbReference type="NCBI Taxonomy" id="311235"/>
    <lineage>
        <taxon>Bacteria</taxon>
        <taxon>Pseudomonadati</taxon>
        <taxon>Pseudomonadota</taxon>
        <taxon>Gammaproteobacteria</taxon>
        <taxon>Lysobacterales</taxon>
        <taxon>Rhodanobacteraceae</taxon>
        <taxon>Dyella</taxon>
    </lineage>
</organism>
<dbReference type="InterPro" id="IPR010131">
    <property type="entry name" value="MdtP/NodT-like"/>
</dbReference>
<dbReference type="RefSeq" id="WP_379984638.1">
    <property type="nucleotide sequence ID" value="NZ_JADIKD010000012.1"/>
</dbReference>
<dbReference type="Gene3D" id="1.20.1600.10">
    <property type="entry name" value="Outer membrane efflux proteins (OEP)"/>
    <property type="match status" value="1"/>
</dbReference>
<evidence type="ECO:0000256" key="2">
    <source>
        <dbReference type="ARBA" id="ARBA00007613"/>
    </source>
</evidence>
<dbReference type="InterPro" id="IPR003423">
    <property type="entry name" value="OMP_efflux"/>
</dbReference>
<evidence type="ECO:0000256" key="7">
    <source>
        <dbReference type="ARBA" id="ARBA00023139"/>
    </source>
</evidence>
<dbReference type="Gene3D" id="2.20.200.10">
    <property type="entry name" value="Outer membrane efflux proteins (OEP)"/>
    <property type="match status" value="1"/>
</dbReference>
<keyword evidence="5" id="KW-0732">Signal</keyword>
<keyword evidence="6 10" id="KW-0472">Membrane</keyword>
<dbReference type="Pfam" id="PF02321">
    <property type="entry name" value="OEP"/>
    <property type="match status" value="2"/>
</dbReference>
<dbReference type="PANTHER" id="PTHR30203">
    <property type="entry name" value="OUTER MEMBRANE CATION EFFLUX PROTEIN"/>
    <property type="match status" value="1"/>
</dbReference>
<evidence type="ECO:0000313" key="12">
    <source>
        <dbReference type="EMBL" id="MFK2919322.1"/>
    </source>
</evidence>
<evidence type="ECO:0000256" key="4">
    <source>
        <dbReference type="ARBA" id="ARBA00022692"/>
    </source>
</evidence>
<evidence type="ECO:0000256" key="9">
    <source>
        <dbReference type="ARBA" id="ARBA00037313"/>
    </source>
</evidence>
<name>A0ABW8KBV1_9GAMM</name>
<keyword evidence="3 10" id="KW-1134">Transmembrane beta strand</keyword>
<sequence length="505" mass="54089">MTALPPQRRSFGRRAAIVAAMAVALAGCAIPAKLQHPTLRDDVPLAGLEAPARAGWPEAEWWRQYNDPQLDDLIARAMKGSPDLAQAMSRVATAQQSIRIAAAQAGLSVNGSAQVNRQRMSEHGLIPTRFLGFTWYNQADLGIQVDYDFDWWGKKRSAIESAIDQAHAAEAQRSAAALTIQNAVADTYFGWLADQARIDVARQQVETQDQFTRVTDLRVRQGVDLPDDAQKARAQQAAAREMLVALESSAKIRQAALASLLGIAPADMPALQPRPLPAVDGGLPTNVGVDLIARRPDIAASRWQVEAALKQTDLARAQFFPDVSISAMAGLSSIDLDKLFNASSRVFALTPALHLPIFNSGLLQANFRASKAQLDAAVAQYNSTVLSAARDVSVQSLTAQQLAARSKEQAVQVAANERLLTNAQARARQGVRDIRESLGAKGQLLQQRDDALTLQAQALSTDLSLIKALGGGYRMSDGSASTRSDAPASSTSSPSSSGAADHERH</sequence>
<dbReference type="NCBIfam" id="TIGR01845">
    <property type="entry name" value="outer_NodT"/>
    <property type="match status" value="1"/>
</dbReference>
<proteinExistence type="inferred from homology"/>
<keyword evidence="8 10" id="KW-0449">Lipoprotein</keyword>
<evidence type="ECO:0000256" key="1">
    <source>
        <dbReference type="ARBA" id="ARBA00004370"/>
    </source>
</evidence>
<feature type="region of interest" description="Disordered" evidence="11">
    <location>
        <begin position="474"/>
        <end position="505"/>
    </location>
</feature>
<reference evidence="12 13" key="1">
    <citation type="submission" date="2020-10" db="EMBL/GenBank/DDBJ databases">
        <title>Phylogeny of dyella-like bacteria.</title>
        <authorList>
            <person name="Fu J."/>
        </authorList>
    </citation>
    <scope>NUCLEOTIDE SEQUENCE [LARGE SCALE GENOMIC DNA]</scope>
    <source>
        <strain evidence="12 13">BB4</strain>
    </source>
</reference>
<comment type="caution">
    <text evidence="12">The sequence shown here is derived from an EMBL/GenBank/DDBJ whole genome shotgun (WGS) entry which is preliminary data.</text>
</comment>
<dbReference type="PANTHER" id="PTHR30203:SF20">
    <property type="entry name" value="MULTIDRUG RESISTANCE OUTER MEMBRANE PROTEIN MDTP-RELATED"/>
    <property type="match status" value="1"/>
</dbReference>
<evidence type="ECO:0000256" key="11">
    <source>
        <dbReference type="SAM" id="MobiDB-lite"/>
    </source>
</evidence>
<evidence type="ECO:0000256" key="8">
    <source>
        <dbReference type="ARBA" id="ARBA00023288"/>
    </source>
</evidence>
<comment type="subcellular location">
    <subcellularLocation>
        <location evidence="10">Cell outer membrane</location>
        <topology evidence="10">Lipid-anchor</topology>
    </subcellularLocation>
    <subcellularLocation>
        <location evidence="1">Membrane</location>
    </subcellularLocation>
</comment>
<keyword evidence="4 10" id="KW-0812">Transmembrane</keyword>
<protein>
    <submittedName>
        <fullName evidence="12">Efflux transporter outer membrane subunit</fullName>
    </submittedName>
</protein>
<accession>A0ABW8KBV1</accession>
<comment type="function">
    <text evidence="9">Could be involved in resistance to puromycin, acriflavine and tetraphenylarsonium chloride.</text>
</comment>
<evidence type="ECO:0000256" key="3">
    <source>
        <dbReference type="ARBA" id="ARBA00022452"/>
    </source>
</evidence>
<gene>
    <name evidence="12" type="ORF">ISS97_18785</name>
</gene>
<evidence type="ECO:0000256" key="6">
    <source>
        <dbReference type="ARBA" id="ARBA00023136"/>
    </source>
</evidence>
<dbReference type="SUPFAM" id="SSF56954">
    <property type="entry name" value="Outer membrane efflux proteins (OEP)"/>
    <property type="match status" value="1"/>
</dbReference>
<keyword evidence="13" id="KW-1185">Reference proteome</keyword>